<dbReference type="PANTHER" id="PTHR11920:SF335">
    <property type="entry name" value="GUANYLATE CYCLASE"/>
    <property type="match status" value="1"/>
</dbReference>
<keyword evidence="18" id="KW-0175">Coiled coil</keyword>
<comment type="catalytic activity">
    <reaction evidence="1">
        <text>ATP = 3',5'-cyclic AMP + diphosphate</text>
        <dbReference type="Rhea" id="RHEA:15389"/>
        <dbReference type="ChEBI" id="CHEBI:30616"/>
        <dbReference type="ChEBI" id="CHEBI:33019"/>
        <dbReference type="ChEBI" id="CHEBI:58165"/>
        <dbReference type="EC" id="4.6.1.1"/>
    </reaction>
</comment>
<feature type="transmembrane region" description="Helical" evidence="19">
    <location>
        <begin position="21"/>
        <end position="41"/>
    </location>
</feature>
<dbReference type="Pfam" id="PF00211">
    <property type="entry name" value="Guanylate_cyc"/>
    <property type="match status" value="1"/>
</dbReference>
<protein>
    <recommendedName>
        <fullName evidence="4">Adenylate cyclase</fullName>
        <ecNumber evidence="3">4.6.1.1</ecNumber>
    </recommendedName>
    <alternativeName>
        <fullName evidence="14">ATP pyrophosphate-lyase</fullName>
    </alternativeName>
    <alternativeName>
        <fullName evidence="15">Adenylyl cyclase</fullName>
    </alternativeName>
</protein>
<keyword evidence="5 19" id="KW-0812">Transmembrane</keyword>
<evidence type="ECO:0000259" key="20">
    <source>
        <dbReference type="PROSITE" id="PS50125"/>
    </source>
</evidence>
<dbReference type="GO" id="GO:0035556">
    <property type="term" value="P:intracellular signal transduction"/>
    <property type="evidence" value="ECO:0007669"/>
    <property type="project" value="InterPro"/>
</dbReference>
<evidence type="ECO:0000256" key="7">
    <source>
        <dbReference type="ARBA" id="ARBA00022741"/>
    </source>
</evidence>
<dbReference type="GO" id="GO:0006171">
    <property type="term" value="P:cAMP biosynthetic process"/>
    <property type="evidence" value="ECO:0007669"/>
    <property type="project" value="UniProtKB-KW"/>
</dbReference>
<dbReference type="PANTHER" id="PTHR11920">
    <property type="entry name" value="GUANYLYL CYCLASE"/>
    <property type="match status" value="1"/>
</dbReference>
<evidence type="ECO:0000256" key="11">
    <source>
        <dbReference type="ARBA" id="ARBA00022998"/>
    </source>
</evidence>
<dbReference type="STRING" id="1817813.A2008_01960"/>
<dbReference type="SUPFAM" id="SSF55073">
    <property type="entry name" value="Nucleotide cyclase"/>
    <property type="match status" value="1"/>
</dbReference>
<comment type="caution">
    <text evidence="22">The sequence shown here is derived from an EMBL/GenBank/DDBJ whole genome shotgun (WGS) entry which is preliminary data.</text>
</comment>
<feature type="domain" description="Guanylate cyclase" evidence="20">
    <location>
        <begin position="411"/>
        <end position="539"/>
    </location>
</feature>
<dbReference type="PROSITE" id="PS50125">
    <property type="entry name" value="GUANYLATE_CYCLASE_2"/>
    <property type="match status" value="1"/>
</dbReference>
<evidence type="ECO:0000256" key="16">
    <source>
        <dbReference type="ARBA" id="ARBA00064436"/>
    </source>
</evidence>
<dbReference type="GO" id="GO:0005886">
    <property type="term" value="C:plasma membrane"/>
    <property type="evidence" value="ECO:0007669"/>
    <property type="project" value="UniProtKB-ARBA"/>
</dbReference>
<reference evidence="22 23" key="1">
    <citation type="journal article" date="2016" name="Nat. Commun.">
        <title>Thousands of microbial genomes shed light on interconnected biogeochemical processes in an aquifer system.</title>
        <authorList>
            <person name="Anantharaman K."/>
            <person name="Brown C.T."/>
            <person name="Hug L.A."/>
            <person name="Sharon I."/>
            <person name="Castelle C.J."/>
            <person name="Probst A.J."/>
            <person name="Thomas B.C."/>
            <person name="Singh A."/>
            <person name="Wilkins M.J."/>
            <person name="Karaoz U."/>
            <person name="Brodie E.L."/>
            <person name="Williams K.H."/>
            <person name="Hubbard S.S."/>
            <person name="Banfield J.F."/>
        </authorList>
    </citation>
    <scope>NUCLEOTIDE SEQUENCE [LARGE SCALE GENOMIC DNA]</scope>
</reference>
<dbReference type="AlphaFoldDB" id="A0A1F7WN19"/>
<proteinExistence type="inferred from homology"/>
<dbReference type="InterPro" id="IPR018297">
    <property type="entry name" value="A/G_cyclase_CS"/>
</dbReference>
<dbReference type="GO" id="GO:0046872">
    <property type="term" value="F:metal ion binding"/>
    <property type="evidence" value="ECO:0007669"/>
    <property type="project" value="UniProtKB-KW"/>
</dbReference>
<evidence type="ECO:0000256" key="12">
    <source>
        <dbReference type="ARBA" id="ARBA00023136"/>
    </source>
</evidence>
<evidence type="ECO:0000256" key="2">
    <source>
        <dbReference type="ARBA" id="ARBA00004370"/>
    </source>
</evidence>
<keyword evidence="10 19" id="KW-1133">Transmembrane helix</keyword>
<evidence type="ECO:0000256" key="15">
    <source>
        <dbReference type="ARBA" id="ARBA00032637"/>
    </source>
</evidence>
<feature type="transmembrane region" description="Helical" evidence="19">
    <location>
        <begin position="272"/>
        <end position="291"/>
    </location>
</feature>
<comment type="subunit">
    <text evidence="16">Homodimer. Can also exist as monomer.</text>
</comment>
<comment type="similarity">
    <text evidence="17">Belongs to the adenylyl cyclase class-4/guanylyl cyclase family.</text>
</comment>
<organism evidence="22 23">
    <name type="scientific">Candidatus Wallbacteria bacterium GWC2_49_35</name>
    <dbReference type="NCBI Taxonomy" id="1817813"/>
    <lineage>
        <taxon>Bacteria</taxon>
        <taxon>Candidatus Walliibacteriota</taxon>
    </lineage>
</organism>
<evidence type="ECO:0000256" key="8">
    <source>
        <dbReference type="ARBA" id="ARBA00022840"/>
    </source>
</evidence>
<dbReference type="SMART" id="SM00304">
    <property type="entry name" value="HAMP"/>
    <property type="match status" value="1"/>
</dbReference>
<dbReference type="EMBL" id="MGFH01000149">
    <property type="protein sequence ID" value="OGM04232.1"/>
    <property type="molecule type" value="Genomic_DNA"/>
</dbReference>
<dbReference type="Gene3D" id="6.10.340.10">
    <property type="match status" value="1"/>
</dbReference>
<evidence type="ECO:0000256" key="13">
    <source>
        <dbReference type="ARBA" id="ARBA00023239"/>
    </source>
</evidence>
<dbReference type="InterPro" id="IPR001054">
    <property type="entry name" value="A/G_cyclase"/>
</dbReference>
<evidence type="ECO:0000256" key="17">
    <source>
        <dbReference type="RuleBase" id="RU000405"/>
    </source>
</evidence>
<evidence type="ECO:0000256" key="3">
    <source>
        <dbReference type="ARBA" id="ARBA00012201"/>
    </source>
</evidence>
<evidence type="ECO:0000256" key="6">
    <source>
        <dbReference type="ARBA" id="ARBA00022723"/>
    </source>
</evidence>
<keyword evidence="6" id="KW-0479">Metal-binding</keyword>
<dbReference type="FunFam" id="3.30.70.1230:FF:000033">
    <property type="entry name" value="Adenylate cyclase"/>
    <property type="match status" value="1"/>
</dbReference>
<evidence type="ECO:0000256" key="5">
    <source>
        <dbReference type="ARBA" id="ARBA00022692"/>
    </source>
</evidence>
<evidence type="ECO:0000256" key="10">
    <source>
        <dbReference type="ARBA" id="ARBA00022989"/>
    </source>
</evidence>
<evidence type="ECO:0000313" key="22">
    <source>
        <dbReference type="EMBL" id="OGM04232.1"/>
    </source>
</evidence>
<sequence length="584" mass="65774">MNSNENFDGFSGLRFYQKIQFKLIVLLLAVFAANYAINYFFEKISYKELESNITEITGSSIGGVRDIVSSNIKIMSERYIKTLVEKIYFQQLDFLKERPELKGVKDARALIDFCAGSAEYQKLFENADSGLAKYSYVTVSVYDGPRLVLVSHNKKSIIGTDIFELVKKLSPAEREKQKTEKFISNWVNRESGGIYYEQTATFKDASIPAEYNKKYSYQHWGKFNGIDIVVEYTTYIDEFMKTLNLMEKRHAEIIEKINGCTTCAFETNIVNYLYFLLALTLILVVVSASFIKRHFINPLRVIAAGLDRFGDGRLEEPIAGGAGGEFELIGAAANSMAKKLRETLRSLEETNAGLERKVSERTSELAEAAKLLEAEKEKSETLIRNILPEKIARRLKDNPEQTIAEEYAMATIIFTDFKGFTNLSESSTPQKLIRELNEVFAHFDGLCDKHKVEKIKTIGDAYMAVAGVPESSETNPFDAVEMALEMRDYIAGRLGDKNNLALEIRIGVHSGPVIAGVIGRRKMVYDIWGDSVNIASRMESNGAPGKVNISESTYKLLKNRYKCESRGSVEIKGKGAMAMYFAER</sequence>
<dbReference type="InterPro" id="IPR003660">
    <property type="entry name" value="HAMP_dom"/>
</dbReference>
<evidence type="ECO:0000256" key="14">
    <source>
        <dbReference type="ARBA" id="ARBA00032597"/>
    </source>
</evidence>
<dbReference type="Pfam" id="PF00672">
    <property type="entry name" value="HAMP"/>
    <property type="match status" value="1"/>
</dbReference>
<keyword evidence="9" id="KW-0460">Magnesium</keyword>
<dbReference type="PROSITE" id="PS00452">
    <property type="entry name" value="GUANYLATE_CYCLASE_1"/>
    <property type="match status" value="1"/>
</dbReference>
<dbReference type="Gene3D" id="3.30.70.1230">
    <property type="entry name" value="Nucleotide cyclase"/>
    <property type="match status" value="1"/>
</dbReference>
<name>A0A1F7WN19_9BACT</name>
<keyword evidence="13 17" id="KW-0456">Lyase</keyword>
<comment type="subcellular location">
    <subcellularLocation>
        <location evidence="2">Membrane</location>
    </subcellularLocation>
</comment>
<dbReference type="GO" id="GO:0005524">
    <property type="term" value="F:ATP binding"/>
    <property type="evidence" value="ECO:0007669"/>
    <property type="project" value="UniProtKB-KW"/>
</dbReference>
<feature type="coiled-coil region" evidence="18">
    <location>
        <begin position="337"/>
        <end position="385"/>
    </location>
</feature>
<dbReference type="Proteomes" id="UP000178735">
    <property type="component" value="Unassembled WGS sequence"/>
</dbReference>
<gene>
    <name evidence="22" type="ORF">A2008_01960</name>
</gene>
<evidence type="ECO:0000256" key="18">
    <source>
        <dbReference type="SAM" id="Coils"/>
    </source>
</evidence>
<evidence type="ECO:0000259" key="21">
    <source>
        <dbReference type="PROSITE" id="PS50885"/>
    </source>
</evidence>
<dbReference type="GO" id="GO:0004016">
    <property type="term" value="F:adenylate cyclase activity"/>
    <property type="evidence" value="ECO:0007669"/>
    <property type="project" value="UniProtKB-EC"/>
</dbReference>
<keyword evidence="12 19" id="KW-0472">Membrane</keyword>
<dbReference type="EC" id="4.6.1.1" evidence="3"/>
<keyword evidence="8" id="KW-0067">ATP-binding</keyword>
<dbReference type="InterPro" id="IPR050401">
    <property type="entry name" value="Cyclic_nucleotide_synthase"/>
</dbReference>
<keyword evidence="11" id="KW-0115">cAMP biosynthesis</keyword>
<feature type="domain" description="HAMP" evidence="21">
    <location>
        <begin position="293"/>
        <end position="345"/>
    </location>
</feature>
<dbReference type="InterPro" id="IPR029787">
    <property type="entry name" value="Nucleotide_cyclase"/>
</dbReference>
<evidence type="ECO:0000313" key="23">
    <source>
        <dbReference type="Proteomes" id="UP000178735"/>
    </source>
</evidence>
<evidence type="ECO:0000256" key="19">
    <source>
        <dbReference type="SAM" id="Phobius"/>
    </source>
</evidence>
<evidence type="ECO:0000256" key="4">
    <source>
        <dbReference type="ARBA" id="ARBA00021420"/>
    </source>
</evidence>
<evidence type="ECO:0000256" key="1">
    <source>
        <dbReference type="ARBA" id="ARBA00001593"/>
    </source>
</evidence>
<keyword evidence="7" id="KW-0547">Nucleotide-binding</keyword>
<evidence type="ECO:0000256" key="9">
    <source>
        <dbReference type="ARBA" id="ARBA00022842"/>
    </source>
</evidence>
<dbReference type="SMART" id="SM00044">
    <property type="entry name" value="CYCc"/>
    <property type="match status" value="1"/>
</dbReference>
<dbReference type="PROSITE" id="PS50885">
    <property type="entry name" value="HAMP"/>
    <property type="match status" value="1"/>
</dbReference>
<dbReference type="CDD" id="cd06225">
    <property type="entry name" value="HAMP"/>
    <property type="match status" value="1"/>
</dbReference>
<dbReference type="CDD" id="cd07302">
    <property type="entry name" value="CHD"/>
    <property type="match status" value="1"/>
</dbReference>
<accession>A0A1F7WN19</accession>